<dbReference type="EMBL" id="LAZR01040132">
    <property type="protein sequence ID" value="KKL15249.1"/>
    <property type="molecule type" value="Genomic_DNA"/>
</dbReference>
<organism evidence="1">
    <name type="scientific">marine sediment metagenome</name>
    <dbReference type="NCBI Taxonomy" id="412755"/>
    <lineage>
        <taxon>unclassified sequences</taxon>
        <taxon>metagenomes</taxon>
        <taxon>ecological metagenomes</taxon>
    </lineage>
</organism>
<comment type="caution">
    <text evidence="1">The sequence shown here is derived from an EMBL/GenBank/DDBJ whole genome shotgun (WGS) entry which is preliminary data.</text>
</comment>
<dbReference type="AlphaFoldDB" id="A0A0F9B067"/>
<accession>A0A0F9B067</accession>
<protein>
    <submittedName>
        <fullName evidence="1">Uncharacterized protein</fullName>
    </submittedName>
</protein>
<gene>
    <name evidence="1" type="ORF">LCGC14_2507470</name>
</gene>
<reference evidence="1" key="1">
    <citation type="journal article" date="2015" name="Nature">
        <title>Complex archaea that bridge the gap between prokaryotes and eukaryotes.</title>
        <authorList>
            <person name="Spang A."/>
            <person name="Saw J.H."/>
            <person name="Jorgensen S.L."/>
            <person name="Zaremba-Niedzwiedzka K."/>
            <person name="Martijn J."/>
            <person name="Lind A.E."/>
            <person name="van Eijk R."/>
            <person name="Schleper C."/>
            <person name="Guy L."/>
            <person name="Ettema T.J."/>
        </authorList>
    </citation>
    <scope>NUCLEOTIDE SEQUENCE</scope>
</reference>
<name>A0A0F9B067_9ZZZZ</name>
<evidence type="ECO:0000313" key="1">
    <source>
        <dbReference type="EMBL" id="KKL15249.1"/>
    </source>
</evidence>
<proteinExistence type="predicted"/>
<sequence length="65" mass="7271">MEAIKEFFIKSVIVNGKGYRLVRLGRGMTNPCRLYVNGKFVLDGNESELNKLIRSGRLNLAAGDQ</sequence>